<dbReference type="InterPro" id="IPR045001">
    <property type="entry name" value="DRG"/>
</dbReference>
<dbReference type="GO" id="GO:0005634">
    <property type="term" value="C:nucleus"/>
    <property type="evidence" value="ECO:0007669"/>
    <property type="project" value="UniProtKB-SubCell"/>
</dbReference>
<dbReference type="PROSITE" id="PS51880">
    <property type="entry name" value="TGS"/>
    <property type="match status" value="1"/>
</dbReference>
<dbReference type="InterPro" id="IPR004095">
    <property type="entry name" value="TGS"/>
</dbReference>
<keyword evidence="3" id="KW-0342">GTP-binding</keyword>
<dbReference type="PROSITE" id="PS51710">
    <property type="entry name" value="G_OBG"/>
    <property type="match status" value="1"/>
</dbReference>
<dbReference type="Pfam" id="PF00249">
    <property type="entry name" value="Myb_DNA-binding"/>
    <property type="match status" value="1"/>
</dbReference>
<reference evidence="10" key="1">
    <citation type="submission" date="2020-06" db="EMBL/GenBank/DDBJ databases">
        <authorList>
            <person name="Li T."/>
            <person name="Hu X."/>
            <person name="Zhang T."/>
            <person name="Song X."/>
            <person name="Zhang H."/>
            <person name="Dai N."/>
            <person name="Sheng W."/>
            <person name="Hou X."/>
            <person name="Wei L."/>
        </authorList>
    </citation>
    <scope>NUCLEOTIDE SEQUENCE</scope>
    <source>
        <strain evidence="10">3651</strain>
        <tissue evidence="10">Leaf</tissue>
    </source>
</reference>
<feature type="region of interest" description="Disordered" evidence="5">
    <location>
        <begin position="87"/>
        <end position="109"/>
    </location>
</feature>
<dbReference type="SUPFAM" id="SSF46689">
    <property type="entry name" value="Homeodomain-like"/>
    <property type="match status" value="1"/>
</dbReference>
<feature type="compositionally biased region" description="Polar residues" evidence="5">
    <location>
        <begin position="392"/>
        <end position="421"/>
    </location>
</feature>
<dbReference type="CDD" id="cd17230">
    <property type="entry name" value="TGS_DRG1"/>
    <property type="match status" value="1"/>
</dbReference>
<dbReference type="Gene3D" id="3.10.20.30">
    <property type="match status" value="1"/>
</dbReference>
<evidence type="ECO:0000256" key="2">
    <source>
        <dbReference type="ARBA" id="ARBA00022741"/>
    </source>
</evidence>
<evidence type="ECO:0000259" key="8">
    <source>
        <dbReference type="PROSITE" id="PS51710"/>
    </source>
</evidence>
<dbReference type="SUPFAM" id="SSF81271">
    <property type="entry name" value="TGS-like"/>
    <property type="match status" value="1"/>
</dbReference>
<keyword evidence="2" id="KW-0547">Nucleotide-binding</keyword>
<dbReference type="PROSITE" id="PS51294">
    <property type="entry name" value="HTH_MYB"/>
    <property type="match status" value="1"/>
</dbReference>
<dbReference type="Pfam" id="PF01926">
    <property type="entry name" value="MMR_HSR1"/>
    <property type="match status" value="1"/>
</dbReference>
<dbReference type="Gene3D" id="6.10.140.1070">
    <property type="match status" value="2"/>
</dbReference>
<evidence type="ECO:0000259" key="9">
    <source>
        <dbReference type="PROSITE" id="PS51880"/>
    </source>
</evidence>
<dbReference type="Pfam" id="PF16897">
    <property type="entry name" value="MMR_HSR1_Xtn"/>
    <property type="match status" value="1"/>
</dbReference>
<sequence length="987" mass="109885">MGTVVDIVGNEEAGVDCIISHKAADPVVYQLARVDGNGRLVPATEDEVMAVEDLLEDDKSNVSTLDTGQILECSRNGSEGQPQLEVLESGTEKPNIPPDPTIDSEEVDVQPKERIPSLVRHTSDGSVWQSGNPGECSKTSSGLDRSKTNSAFGTGLKPDFSLLNGEIHLDNLSVKDLQETFKATFGRETSVKDKQWLKRRIIMGLTNSCDFSTTSFVIIDNRVVKKQKEETCESVDYSVLVDCVVTSAMESHESPSTSHDKQSEIHSIANGTNMESSTFQEKCGSKDAETEERSAKRIRKPTKRFIEELSEGESRDSGAKIVSSVKHPAYDQPSAKVCARPVQNFGLDRRYLTRKDSLGGSGIQIPYVSRVRRSRPRENFMTLMKLQPSREGISTSLEKNDVASSTQLDNGSWDNAPKNSLSPRWIQEPPVVASERSTPYSERKTVQLEEEVKLRNVESYRNNSDEEVVTVPTANGGMRRKHHRPWTLSEVVKLVDGVAKYGAGRWSEIKRLSFASYSYRTSVDLKDKWRNLLRASFAEMPTGNGMHSSRKQASVPIPAAILSRVRELAEIQTHVPPSLSYCKLAERKMGIIEKIKEIEAEMARTQKNKATEYHLGQLKAKIAKLRTQLLEPPKGSSGAGEGFEVTKFGHGRVALIGFPSVGKSTLLTMLTGTHSEAASYEFTTLTCIPGIIHYNDTKIQLLDLPGIIEGASEGKGRGRQVIAVAKSADLVLMVLDASKSEGHRQILTRELEAVGLRLNKRPPQIYFKKKKTGGISFNSTLPLTHVDEKLCYQILHEYKIHNAEVLFREDATVDDLIDVIEGNRKYMKCVYVYNKIDVIGIDDVDRLARQPNSIVISCNLKLNLDRLLARMWEEMGLVRIYTKPQGQQPDFSDPVVLSSGRGGCNVEDFCNHIHRSLVKDVKYVLVWGTSARHYPQHCGLSHTLQDEDVVQIVKKKEKEDGGRGRFKSHSNTPARISDREKKAPLKT</sequence>
<dbReference type="InterPro" id="IPR027417">
    <property type="entry name" value="P-loop_NTPase"/>
</dbReference>
<dbReference type="InterPro" id="IPR005225">
    <property type="entry name" value="Small_GTP-bd"/>
</dbReference>
<dbReference type="SUPFAM" id="SSF52540">
    <property type="entry name" value="P-loop containing nucleoside triphosphate hydrolases"/>
    <property type="match status" value="1"/>
</dbReference>
<dbReference type="PANTHER" id="PTHR43127">
    <property type="entry name" value="DEVELOPMENTALLY-REGULATED GTP-BINDING PROTEIN 2"/>
    <property type="match status" value="1"/>
</dbReference>
<gene>
    <name evidence="10" type="ORF">Salat_2789000</name>
</gene>
<evidence type="ECO:0000259" key="7">
    <source>
        <dbReference type="PROSITE" id="PS51294"/>
    </source>
</evidence>
<feature type="region of interest" description="Disordered" evidence="5">
    <location>
        <begin position="123"/>
        <end position="145"/>
    </location>
</feature>
<evidence type="ECO:0000256" key="4">
    <source>
        <dbReference type="ARBA" id="ARBA00023242"/>
    </source>
</evidence>
<feature type="domain" description="HTH myb-type" evidence="7">
    <location>
        <begin position="478"/>
        <end position="537"/>
    </location>
</feature>
<proteinExistence type="predicted"/>
<dbReference type="PROSITE" id="PS00905">
    <property type="entry name" value="GTP1_OBG"/>
    <property type="match status" value="1"/>
</dbReference>
<feature type="compositionally biased region" description="Basic and acidic residues" evidence="5">
    <location>
        <begin position="304"/>
        <end position="318"/>
    </location>
</feature>
<dbReference type="InterPro" id="IPR006074">
    <property type="entry name" value="GTP1-OBG_CS"/>
</dbReference>
<dbReference type="AlphaFoldDB" id="A0AAE2C9A6"/>
<dbReference type="InterPro" id="IPR009057">
    <property type="entry name" value="Homeodomain-like_sf"/>
</dbReference>
<feature type="region of interest" description="Disordered" evidence="5">
    <location>
        <begin position="270"/>
        <end position="319"/>
    </location>
</feature>
<dbReference type="InterPro" id="IPR006073">
    <property type="entry name" value="GTP-bd"/>
</dbReference>
<evidence type="ECO:0000259" key="6">
    <source>
        <dbReference type="PROSITE" id="PS50090"/>
    </source>
</evidence>
<dbReference type="Pfam" id="PF02824">
    <property type="entry name" value="TGS"/>
    <property type="match status" value="1"/>
</dbReference>
<organism evidence="10 11">
    <name type="scientific">Sesamum alatum</name>
    <dbReference type="NCBI Taxonomy" id="300844"/>
    <lineage>
        <taxon>Eukaryota</taxon>
        <taxon>Viridiplantae</taxon>
        <taxon>Streptophyta</taxon>
        <taxon>Embryophyta</taxon>
        <taxon>Tracheophyta</taxon>
        <taxon>Spermatophyta</taxon>
        <taxon>Magnoliopsida</taxon>
        <taxon>eudicotyledons</taxon>
        <taxon>Gunneridae</taxon>
        <taxon>Pentapetalae</taxon>
        <taxon>asterids</taxon>
        <taxon>lamiids</taxon>
        <taxon>Lamiales</taxon>
        <taxon>Pedaliaceae</taxon>
        <taxon>Sesamum</taxon>
    </lineage>
</organism>
<evidence type="ECO:0000313" key="11">
    <source>
        <dbReference type="Proteomes" id="UP001293254"/>
    </source>
</evidence>
<feature type="compositionally biased region" description="Polar residues" evidence="5">
    <location>
        <begin position="124"/>
        <end position="145"/>
    </location>
</feature>
<dbReference type="InterPro" id="IPR012675">
    <property type="entry name" value="Beta-grasp_dom_sf"/>
</dbReference>
<dbReference type="PRINTS" id="PR00326">
    <property type="entry name" value="GTP1OBG"/>
</dbReference>
<dbReference type="GO" id="GO:0005525">
    <property type="term" value="F:GTP binding"/>
    <property type="evidence" value="ECO:0007669"/>
    <property type="project" value="UniProtKB-KW"/>
</dbReference>
<dbReference type="InterPro" id="IPR031167">
    <property type="entry name" value="G_OBG"/>
</dbReference>
<evidence type="ECO:0000256" key="3">
    <source>
        <dbReference type="ARBA" id="ARBA00023134"/>
    </source>
</evidence>
<dbReference type="SMART" id="SM00717">
    <property type="entry name" value="SANT"/>
    <property type="match status" value="1"/>
</dbReference>
<protein>
    <submittedName>
        <fullName evidence="10">Developmentally-regulated G-protein 2</fullName>
    </submittedName>
</protein>
<feature type="compositionally biased region" description="Basic and acidic residues" evidence="5">
    <location>
        <begin position="976"/>
        <end position="987"/>
    </location>
</feature>
<dbReference type="Proteomes" id="UP001293254">
    <property type="component" value="Unassembled WGS sequence"/>
</dbReference>
<dbReference type="Gene3D" id="1.10.246.220">
    <property type="match status" value="1"/>
</dbReference>
<feature type="domain" description="TGS" evidence="9">
    <location>
        <begin position="876"/>
        <end position="954"/>
    </location>
</feature>
<evidence type="ECO:0000256" key="5">
    <source>
        <dbReference type="SAM" id="MobiDB-lite"/>
    </source>
</evidence>
<dbReference type="CDD" id="cd11660">
    <property type="entry name" value="SANT_TRF"/>
    <property type="match status" value="1"/>
</dbReference>
<dbReference type="PROSITE" id="PS50090">
    <property type="entry name" value="MYB_LIKE"/>
    <property type="match status" value="1"/>
</dbReference>
<comment type="caution">
    <text evidence="10">The sequence shown here is derived from an EMBL/GenBank/DDBJ whole genome shotgun (WGS) entry which is preliminary data.</text>
</comment>
<dbReference type="InterPro" id="IPR017930">
    <property type="entry name" value="Myb_dom"/>
</dbReference>
<dbReference type="CDD" id="cd01896">
    <property type="entry name" value="DRG"/>
    <property type="match status" value="1"/>
</dbReference>
<comment type="subcellular location">
    <subcellularLocation>
        <location evidence="1">Nucleus</location>
    </subcellularLocation>
</comment>
<evidence type="ECO:0000313" key="10">
    <source>
        <dbReference type="EMBL" id="KAK4413762.1"/>
    </source>
</evidence>
<evidence type="ECO:0000256" key="1">
    <source>
        <dbReference type="ARBA" id="ARBA00004123"/>
    </source>
</evidence>
<dbReference type="InterPro" id="IPR031662">
    <property type="entry name" value="GTP-binding_2"/>
</dbReference>
<dbReference type="GO" id="GO:0003924">
    <property type="term" value="F:GTPase activity"/>
    <property type="evidence" value="ECO:0007669"/>
    <property type="project" value="InterPro"/>
</dbReference>
<reference evidence="10" key="2">
    <citation type="journal article" date="2024" name="Plant">
        <title>Genomic evolution and insights into agronomic trait innovations of Sesamum species.</title>
        <authorList>
            <person name="Miao H."/>
            <person name="Wang L."/>
            <person name="Qu L."/>
            <person name="Liu H."/>
            <person name="Sun Y."/>
            <person name="Le M."/>
            <person name="Wang Q."/>
            <person name="Wei S."/>
            <person name="Zheng Y."/>
            <person name="Lin W."/>
            <person name="Duan Y."/>
            <person name="Cao H."/>
            <person name="Xiong S."/>
            <person name="Wang X."/>
            <person name="Wei L."/>
            <person name="Li C."/>
            <person name="Ma Q."/>
            <person name="Ju M."/>
            <person name="Zhao R."/>
            <person name="Li G."/>
            <person name="Mu C."/>
            <person name="Tian Q."/>
            <person name="Mei H."/>
            <person name="Zhang T."/>
            <person name="Gao T."/>
            <person name="Zhang H."/>
        </authorList>
    </citation>
    <scope>NUCLEOTIDE SEQUENCE</scope>
    <source>
        <strain evidence="10">3651</strain>
    </source>
</reference>
<dbReference type="InterPro" id="IPR001005">
    <property type="entry name" value="SANT/Myb"/>
</dbReference>
<keyword evidence="11" id="KW-1185">Reference proteome</keyword>
<feature type="region of interest" description="Disordered" evidence="5">
    <location>
        <begin position="955"/>
        <end position="987"/>
    </location>
</feature>
<feature type="region of interest" description="Disordered" evidence="5">
    <location>
        <begin position="391"/>
        <end position="421"/>
    </location>
</feature>
<dbReference type="NCBIfam" id="TIGR00231">
    <property type="entry name" value="small_GTP"/>
    <property type="match status" value="1"/>
</dbReference>
<feature type="compositionally biased region" description="Basic and acidic residues" evidence="5">
    <location>
        <begin position="283"/>
        <end position="295"/>
    </location>
</feature>
<feature type="domain" description="OBG-type G" evidence="8">
    <location>
        <begin position="651"/>
        <end position="876"/>
    </location>
</feature>
<keyword evidence="4" id="KW-0539">Nucleus</keyword>
<accession>A0AAE2C9A6</accession>
<dbReference type="FunFam" id="3.10.20.30:FF:000003">
    <property type="entry name" value="Developmentally-regulated GTP-binding protein 1"/>
    <property type="match status" value="1"/>
</dbReference>
<name>A0AAE2C9A6_9LAMI</name>
<dbReference type="FunFam" id="3.40.50.300:FF:001436">
    <property type="entry name" value="Developmentally-regulated GTP-binding protein"/>
    <property type="match status" value="1"/>
</dbReference>
<dbReference type="InterPro" id="IPR012676">
    <property type="entry name" value="TGS-like"/>
</dbReference>
<feature type="compositionally biased region" description="Polar residues" evidence="5">
    <location>
        <begin position="270"/>
        <end position="280"/>
    </location>
</feature>
<feature type="domain" description="Myb-like" evidence="6">
    <location>
        <begin position="485"/>
        <end position="533"/>
    </location>
</feature>
<dbReference type="EMBL" id="JACGWO010000012">
    <property type="protein sequence ID" value="KAK4413762.1"/>
    <property type="molecule type" value="Genomic_DNA"/>
</dbReference>